<dbReference type="PANTHER" id="PTHR48067:SF1">
    <property type="entry name" value="GPI-ANCHOR TRANSAMIDASE"/>
    <property type="match status" value="1"/>
</dbReference>
<accession>A0A1Z5K3S1</accession>
<dbReference type="InParanoid" id="A0A1Z5K3S1"/>
<dbReference type="GO" id="GO:0042765">
    <property type="term" value="C:GPI-anchor transamidase complex"/>
    <property type="evidence" value="ECO:0007669"/>
    <property type="project" value="InterPro"/>
</dbReference>
<dbReference type="GO" id="GO:0006506">
    <property type="term" value="P:GPI anchor biosynthetic process"/>
    <property type="evidence" value="ECO:0007669"/>
    <property type="project" value="UniProtKB-UniPathway"/>
</dbReference>
<dbReference type="GO" id="GO:0006508">
    <property type="term" value="P:proteolysis"/>
    <property type="evidence" value="ECO:0007669"/>
    <property type="project" value="InterPro"/>
</dbReference>
<protein>
    <submittedName>
        <fullName evidence="7">Phosphatidylinositol glycan, class K</fullName>
    </submittedName>
</protein>
<dbReference type="PRINTS" id="PR00776">
    <property type="entry name" value="HEMOGLOBNASE"/>
</dbReference>
<keyword evidence="4 6" id="KW-0732">Signal</keyword>
<evidence type="ECO:0000256" key="2">
    <source>
        <dbReference type="ARBA" id="ARBA00009941"/>
    </source>
</evidence>
<evidence type="ECO:0000313" key="7">
    <source>
        <dbReference type="EMBL" id="GAX20894.1"/>
    </source>
</evidence>
<organism evidence="7 8">
    <name type="scientific">Fistulifera solaris</name>
    <name type="common">Oleaginous diatom</name>
    <dbReference type="NCBI Taxonomy" id="1519565"/>
    <lineage>
        <taxon>Eukaryota</taxon>
        <taxon>Sar</taxon>
        <taxon>Stramenopiles</taxon>
        <taxon>Ochrophyta</taxon>
        <taxon>Bacillariophyta</taxon>
        <taxon>Bacillariophyceae</taxon>
        <taxon>Bacillariophycidae</taxon>
        <taxon>Naviculales</taxon>
        <taxon>Naviculaceae</taxon>
        <taxon>Fistulifera</taxon>
    </lineage>
</organism>
<reference evidence="7 8" key="1">
    <citation type="journal article" date="2015" name="Plant Cell">
        <title>Oil accumulation by the oleaginous diatom Fistulifera solaris as revealed by the genome and transcriptome.</title>
        <authorList>
            <person name="Tanaka T."/>
            <person name="Maeda Y."/>
            <person name="Veluchamy A."/>
            <person name="Tanaka M."/>
            <person name="Abida H."/>
            <person name="Marechal E."/>
            <person name="Bowler C."/>
            <person name="Muto M."/>
            <person name="Sunaga Y."/>
            <person name="Tanaka M."/>
            <person name="Yoshino T."/>
            <person name="Taniguchi T."/>
            <person name="Fukuda Y."/>
            <person name="Nemoto M."/>
            <person name="Matsumoto M."/>
            <person name="Wong P.S."/>
            <person name="Aburatani S."/>
            <person name="Fujibuchi W."/>
        </authorList>
    </citation>
    <scope>NUCLEOTIDE SEQUENCE [LARGE SCALE GENOMIC DNA]</scope>
    <source>
        <strain evidence="7 8">JPCC DA0580</strain>
    </source>
</reference>
<gene>
    <name evidence="7" type="ORF">FisN_7Hh215</name>
</gene>
<evidence type="ECO:0000256" key="5">
    <source>
        <dbReference type="SAM" id="Phobius"/>
    </source>
</evidence>
<keyword evidence="5" id="KW-0812">Transmembrane</keyword>
<comment type="pathway">
    <text evidence="1">Glycolipid biosynthesis; glycosylphosphatidylinositol-anchor biosynthesis.</text>
</comment>
<comment type="caution">
    <text evidence="7">The sequence shown here is derived from an EMBL/GenBank/DDBJ whole genome shotgun (WGS) entry which is preliminary data.</text>
</comment>
<dbReference type="Pfam" id="PF01650">
    <property type="entry name" value="Peptidase_C13"/>
    <property type="match status" value="1"/>
</dbReference>
<dbReference type="OrthoDB" id="192611at2759"/>
<keyword evidence="3" id="KW-0337">GPI-anchor biosynthesis</keyword>
<dbReference type="GO" id="GO:0016255">
    <property type="term" value="P:attachment of GPI anchor to protein"/>
    <property type="evidence" value="ECO:0007669"/>
    <property type="project" value="InterPro"/>
</dbReference>
<comment type="similarity">
    <text evidence="2">Belongs to the peptidase C13 family.</text>
</comment>
<sequence>MNGLLSLQIFLHLLLLLVSSCAQHTSNHAVIVSSSRYWFNYRHNANALTIYQFLKENGFRDENIILMLADEYAVNPRNVFKNRILTAQEGPSLYDASTEVDYRGEDVTVSNLVHALSGHHNAGLPVLHTDEKSNILIYLTGHGGDQFFKFQDVEEIMTQHLSSVFRQMHAAKRYHEILFVADTCQAFTLGDAFTSPNITVIGSSLRKESSYAHHGDENLGLSVIERYTYALHEFLRNKKNTNWEKMTLRQAMVDPYPFEQQRAHIGISDKLAVRKADQVVMSDFWVSKQDSSKRSSPDIVPYPTDYQMPRFSLEAYQGSTNVDYRASETQQTVNDDHEDAQPSQSPIEGADLSDGVFLLLTVLLFGMAILAGFLL</sequence>
<keyword evidence="8" id="KW-1185">Reference proteome</keyword>
<evidence type="ECO:0000256" key="4">
    <source>
        <dbReference type="ARBA" id="ARBA00022729"/>
    </source>
</evidence>
<feature type="signal peptide" evidence="6">
    <location>
        <begin position="1"/>
        <end position="22"/>
    </location>
</feature>
<dbReference type="UniPathway" id="UPA00196"/>
<dbReference type="InterPro" id="IPR028361">
    <property type="entry name" value="GPI_transamidase"/>
</dbReference>
<dbReference type="AlphaFoldDB" id="A0A1Z5K3S1"/>
<evidence type="ECO:0000256" key="6">
    <source>
        <dbReference type="SAM" id="SignalP"/>
    </source>
</evidence>
<name>A0A1Z5K3S1_FISSO</name>
<evidence type="ECO:0000256" key="1">
    <source>
        <dbReference type="ARBA" id="ARBA00004687"/>
    </source>
</evidence>
<dbReference type="GO" id="GO:0003923">
    <property type="term" value="F:GPI-anchor transamidase activity"/>
    <property type="evidence" value="ECO:0007669"/>
    <property type="project" value="InterPro"/>
</dbReference>
<evidence type="ECO:0000256" key="3">
    <source>
        <dbReference type="ARBA" id="ARBA00022502"/>
    </source>
</evidence>
<dbReference type="Gene3D" id="3.40.50.1460">
    <property type="match status" value="1"/>
</dbReference>
<evidence type="ECO:0000313" key="8">
    <source>
        <dbReference type="Proteomes" id="UP000198406"/>
    </source>
</evidence>
<dbReference type="EMBL" id="BDSP01000152">
    <property type="protein sequence ID" value="GAX20894.1"/>
    <property type="molecule type" value="Genomic_DNA"/>
</dbReference>
<feature type="chain" id="PRO_5013323608" evidence="6">
    <location>
        <begin position="23"/>
        <end position="375"/>
    </location>
</feature>
<proteinExistence type="inferred from homology"/>
<keyword evidence="5" id="KW-1133">Transmembrane helix</keyword>
<dbReference type="PANTHER" id="PTHR48067">
    <property type="entry name" value="GPI-ANCHOR TRANSAMIDASE"/>
    <property type="match status" value="1"/>
</dbReference>
<keyword evidence="5" id="KW-0472">Membrane</keyword>
<dbReference type="Proteomes" id="UP000198406">
    <property type="component" value="Unassembled WGS sequence"/>
</dbReference>
<feature type="transmembrane region" description="Helical" evidence="5">
    <location>
        <begin position="355"/>
        <end position="374"/>
    </location>
</feature>
<dbReference type="InterPro" id="IPR001096">
    <property type="entry name" value="Peptidase_C13"/>
</dbReference>